<dbReference type="InterPro" id="IPR010720">
    <property type="entry name" value="Alpha-L-AF_C"/>
</dbReference>
<evidence type="ECO:0000259" key="1">
    <source>
        <dbReference type="Pfam" id="PF06964"/>
    </source>
</evidence>
<dbReference type="SUPFAM" id="SSF51011">
    <property type="entry name" value="Glycosyl hydrolase domain"/>
    <property type="match status" value="1"/>
</dbReference>
<proteinExistence type="predicted"/>
<organism evidence="2">
    <name type="scientific">marine sediment metagenome</name>
    <dbReference type="NCBI Taxonomy" id="412755"/>
    <lineage>
        <taxon>unclassified sequences</taxon>
        <taxon>metagenomes</taxon>
        <taxon>ecological metagenomes</taxon>
    </lineage>
</organism>
<gene>
    <name evidence="2" type="ORF">S01H4_64953</name>
</gene>
<sequence length="56" mass="6064">MQKAAGRVLTAEVMNAHNTFEKPDAVTPAEFKNVEIKNGKILATIPSKSVVVLEVQ</sequence>
<evidence type="ECO:0000313" key="2">
    <source>
        <dbReference type="EMBL" id="GAH21476.1"/>
    </source>
</evidence>
<dbReference type="GO" id="GO:0046556">
    <property type="term" value="F:alpha-L-arabinofuranosidase activity"/>
    <property type="evidence" value="ECO:0007669"/>
    <property type="project" value="InterPro"/>
</dbReference>
<dbReference type="Gene3D" id="2.60.40.1180">
    <property type="entry name" value="Golgi alpha-mannosidase II"/>
    <property type="match status" value="1"/>
</dbReference>
<comment type="caution">
    <text evidence="2">The sequence shown here is derived from an EMBL/GenBank/DDBJ whole genome shotgun (WGS) entry which is preliminary data.</text>
</comment>
<reference evidence="2" key="1">
    <citation type="journal article" date="2014" name="Front. Microbiol.">
        <title>High frequency of phylogenetically diverse reductive dehalogenase-homologous genes in deep subseafloor sedimentary metagenomes.</title>
        <authorList>
            <person name="Kawai M."/>
            <person name="Futagami T."/>
            <person name="Toyoda A."/>
            <person name="Takaki Y."/>
            <person name="Nishi S."/>
            <person name="Hori S."/>
            <person name="Arai W."/>
            <person name="Tsubouchi T."/>
            <person name="Morono Y."/>
            <person name="Uchiyama I."/>
            <person name="Ito T."/>
            <person name="Fujiyama A."/>
            <person name="Inagaki F."/>
            <person name="Takami H."/>
        </authorList>
    </citation>
    <scope>NUCLEOTIDE SEQUENCE</scope>
    <source>
        <strain evidence="2">Expedition CK06-06</strain>
    </source>
</reference>
<dbReference type="InterPro" id="IPR013780">
    <property type="entry name" value="Glyco_hydro_b"/>
</dbReference>
<accession>X1DKS7</accession>
<feature type="domain" description="Alpha-L-arabinofuranosidase C-terminal" evidence="1">
    <location>
        <begin position="2"/>
        <end position="49"/>
    </location>
</feature>
<dbReference type="AlphaFoldDB" id="X1DKS7"/>
<dbReference type="GO" id="GO:0046373">
    <property type="term" value="P:L-arabinose metabolic process"/>
    <property type="evidence" value="ECO:0007669"/>
    <property type="project" value="InterPro"/>
</dbReference>
<protein>
    <recommendedName>
        <fullName evidence="1">Alpha-L-arabinofuranosidase C-terminal domain-containing protein</fullName>
    </recommendedName>
</protein>
<dbReference type="EMBL" id="BART01039562">
    <property type="protein sequence ID" value="GAH21476.1"/>
    <property type="molecule type" value="Genomic_DNA"/>
</dbReference>
<name>X1DKS7_9ZZZZ</name>
<dbReference type="Pfam" id="PF06964">
    <property type="entry name" value="Alpha-L-AF_C"/>
    <property type="match status" value="1"/>
</dbReference>